<proteinExistence type="inferred from homology"/>
<dbReference type="OrthoDB" id="2690199at2"/>
<feature type="transmembrane region" description="Helical" evidence="3">
    <location>
        <begin position="6"/>
        <end position="26"/>
    </location>
</feature>
<dbReference type="Pfam" id="PF03419">
    <property type="entry name" value="Peptidase_U4"/>
    <property type="match status" value="1"/>
</dbReference>
<feature type="transmembrane region" description="Helical" evidence="3">
    <location>
        <begin position="63"/>
        <end position="80"/>
    </location>
</feature>
<comment type="subcellular location">
    <subcellularLocation>
        <location evidence="1">Cell membrane</location>
    </subcellularLocation>
</comment>
<comment type="similarity">
    <text evidence="1">Belongs to the peptidase U4 family.</text>
</comment>
<keyword evidence="1" id="KW-0749">Sporulation</keyword>
<keyword evidence="1" id="KW-0378">Hydrolase</keyword>
<keyword evidence="1" id="KW-1003">Cell membrane</keyword>
<accession>A0A1M6QWV6</accession>
<keyword evidence="5" id="KW-1185">Reference proteome</keyword>
<organism evidence="4 5">
    <name type="scientific">Desulforamulus aeronauticus DSM 10349</name>
    <dbReference type="NCBI Taxonomy" id="1121421"/>
    <lineage>
        <taxon>Bacteria</taxon>
        <taxon>Bacillati</taxon>
        <taxon>Bacillota</taxon>
        <taxon>Clostridia</taxon>
        <taxon>Eubacteriales</taxon>
        <taxon>Peptococcaceae</taxon>
        <taxon>Desulforamulus</taxon>
    </lineage>
</organism>
<keyword evidence="3" id="KW-1133">Transmembrane helix</keyword>
<dbReference type="EMBL" id="FRAR01000009">
    <property type="protein sequence ID" value="SHK24759.1"/>
    <property type="molecule type" value="Genomic_DNA"/>
</dbReference>
<dbReference type="RefSeq" id="WP_072911932.1">
    <property type="nucleotide sequence ID" value="NZ_FRAR01000009.1"/>
</dbReference>
<dbReference type="GO" id="GO:0006508">
    <property type="term" value="P:proteolysis"/>
    <property type="evidence" value="ECO:0007669"/>
    <property type="project" value="UniProtKB-KW"/>
</dbReference>
<protein>
    <recommendedName>
        <fullName evidence="1">Sporulation sigma-E factor-processing peptidase</fullName>
        <ecNumber evidence="1">3.4.23.-</ecNumber>
    </recommendedName>
    <alternativeName>
        <fullName evidence="1">Membrane-associated aspartic protease</fullName>
    </alternativeName>
    <alternativeName>
        <fullName evidence="1">Stage II sporulation protein GA</fullName>
    </alternativeName>
</protein>
<dbReference type="EC" id="3.4.23.-" evidence="1"/>
<dbReference type="NCBIfam" id="TIGR02854">
    <property type="entry name" value="spore_II_GA"/>
    <property type="match status" value="1"/>
</dbReference>
<gene>
    <name evidence="4" type="ORF">SAMN02745123_01257</name>
</gene>
<dbReference type="PIRSF" id="PIRSF018571">
    <property type="entry name" value="SpoIIGA"/>
    <property type="match status" value="1"/>
</dbReference>
<keyword evidence="1" id="KW-0645">Protease</keyword>
<evidence type="ECO:0000256" key="1">
    <source>
        <dbReference type="PIRNR" id="PIRNR018571"/>
    </source>
</evidence>
<evidence type="ECO:0000313" key="4">
    <source>
        <dbReference type="EMBL" id="SHK24759.1"/>
    </source>
</evidence>
<comment type="function">
    <text evidence="1">Probable aspartic protease that is responsible for the proteolytic cleavage of the RNA polymerase sigma E factor (SigE/spoIIGB) to yield the active peptide in the mother cell during sporulation. Responds to a signal from the forespore that is triggered by the extracellular signal protein SpoIIR.</text>
</comment>
<sequence>MRQVVYIDEVLIVNLAMNLTALWLTSRFTGNERSFARMLAGAAVGCIYAFLVLWPGFTMMLHFFAKILVATLMVVIAFGFRSWRKFIRQLGYLFLSSFCLGGIATGLHYLWHTAVIDLENKLGLGEFNKWAVLTATILIAMFLGHWGVTGWRKGSAQIATKIPLTITFWGKKVSVLALVDTGNQLIDPLSQHPVIILEYEVLKCVLPEELYGAFGEGTGNTILAVSNTPYANRVRLIPFQSLGQDHGMLLGIRPDEVEIQVRDTPQRVTNVVVGVYHQQLSPEQSYRALLPPRLLVS</sequence>
<evidence type="ECO:0000256" key="3">
    <source>
        <dbReference type="SAM" id="Phobius"/>
    </source>
</evidence>
<keyword evidence="3" id="KW-0812">Transmembrane</keyword>
<dbReference type="GO" id="GO:0030436">
    <property type="term" value="P:asexual sporulation"/>
    <property type="evidence" value="ECO:0007669"/>
    <property type="project" value="InterPro"/>
</dbReference>
<dbReference type="InterPro" id="IPR005081">
    <property type="entry name" value="SpoIIGA"/>
</dbReference>
<feature type="transmembrane region" description="Helical" evidence="3">
    <location>
        <begin position="92"/>
        <end position="110"/>
    </location>
</feature>
<dbReference type="Proteomes" id="UP000183997">
    <property type="component" value="Unassembled WGS sequence"/>
</dbReference>
<feature type="active site" evidence="2">
    <location>
        <position position="180"/>
    </location>
</feature>
<feature type="transmembrane region" description="Helical" evidence="3">
    <location>
        <begin position="38"/>
        <end position="57"/>
    </location>
</feature>
<dbReference type="STRING" id="1121421.SAMN02745123_01257"/>
<keyword evidence="1" id="KW-0064">Aspartyl protease</keyword>
<evidence type="ECO:0000313" key="5">
    <source>
        <dbReference type="Proteomes" id="UP000183997"/>
    </source>
</evidence>
<evidence type="ECO:0000256" key="2">
    <source>
        <dbReference type="PIRSR" id="PIRSR018571-1"/>
    </source>
</evidence>
<dbReference type="GO" id="GO:0004190">
    <property type="term" value="F:aspartic-type endopeptidase activity"/>
    <property type="evidence" value="ECO:0007669"/>
    <property type="project" value="UniProtKB-KW"/>
</dbReference>
<name>A0A1M6QWV6_9FIRM</name>
<feature type="transmembrane region" description="Helical" evidence="3">
    <location>
        <begin position="130"/>
        <end position="148"/>
    </location>
</feature>
<reference evidence="5" key="1">
    <citation type="submission" date="2016-11" db="EMBL/GenBank/DDBJ databases">
        <authorList>
            <person name="Varghese N."/>
            <person name="Submissions S."/>
        </authorList>
    </citation>
    <scope>NUCLEOTIDE SEQUENCE [LARGE SCALE GENOMIC DNA]</scope>
    <source>
        <strain evidence="5">DSM 10349</strain>
    </source>
</reference>
<dbReference type="AlphaFoldDB" id="A0A1M6QWV6"/>
<keyword evidence="1 3" id="KW-0472">Membrane</keyword>
<dbReference type="GO" id="GO:0005886">
    <property type="term" value="C:plasma membrane"/>
    <property type="evidence" value="ECO:0007669"/>
    <property type="project" value="UniProtKB-SubCell"/>
</dbReference>
<dbReference type="GO" id="GO:0030435">
    <property type="term" value="P:sporulation resulting in formation of a cellular spore"/>
    <property type="evidence" value="ECO:0007669"/>
    <property type="project" value="UniProtKB-KW"/>
</dbReference>